<comment type="caution">
    <text evidence="2">The sequence shown here is derived from an EMBL/GenBank/DDBJ whole genome shotgun (WGS) entry which is preliminary data.</text>
</comment>
<reference evidence="2 3" key="1">
    <citation type="submission" date="2023-11" db="EMBL/GenBank/DDBJ databases">
        <title>Dfirmibasis_genome.</title>
        <authorList>
            <person name="Edelbroek B."/>
            <person name="Kjellin J."/>
            <person name="Jerlstrom-Hultqvist J."/>
            <person name="Soderbom F."/>
        </authorList>
    </citation>
    <scope>NUCLEOTIDE SEQUENCE [LARGE SCALE GENOMIC DNA]</scope>
    <source>
        <strain evidence="2 3">TNS-C-14</strain>
    </source>
</reference>
<keyword evidence="1" id="KW-0175">Coiled coil</keyword>
<feature type="coiled-coil region" evidence="1">
    <location>
        <begin position="12"/>
        <end position="39"/>
    </location>
</feature>
<dbReference type="Proteomes" id="UP001344447">
    <property type="component" value="Unassembled WGS sequence"/>
</dbReference>
<evidence type="ECO:0000313" key="2">
    <source>
        <dbReference type="EMBL" id="KAK5574680.1"/>
    </source>
</evidence>
<name>A0AAN7TYG2_9MYCE</name>
<keyword evidence="3" id="KW-1185">Reference proteome</keyword>
<evidence type="ECO:0000313" key="3">
    <source>
        <dbReference type="Proteomes" id="UP001344447"/>
    </source>
</evidence>
<dbReference type="EMBL" id="JAVFKY010000006">
    <property type="protein sequence ID" value="KAK5574680.1"/>
    <property type="molecule type" value="Genomic_DNA"/>
</dbReference>
<gene>
    <name evidence="2" type="ORF">RB653_009933</name>
</gene>
<sequence>MKCYKIKSLVENTSLKIEIDSLRNKNTNLKKQIGELKTSVADLLVKDEERDISIASLRDNIKLLQSETNNSKLFKWSIFKFEFNKHITFVNHAKNKHQVDLHEIRKLKDDRNQIIHDGEDEASINDIVFTVETYKDSLPKHLNVIERVLNKVKIEINNVYEV</sequence>
<organism evidence="2 3">
    <name type="scientific">Dictyostelium firmibasis</name>
    <dbReference type="NCBI Taxonomy" id="79012"/>
    <lineage>
        <taxon>Eukaryota</taxon>
        <taxon>Amoebozoa</taxon>
        <taxon>Evosea</taxon>
        <taxon>Eumycetozoa</taxon>
        <taxon>Dictyostelia</taxon>
        <taxon>Dictyosteliales</taxon>
        <taxon>Dictyosteliaceae</taxon>
        <taxon>Dictyostelium</taxon>
    </lineage>
</organism>
<protein>
    <submittedName>
        <fullName evidence="2">Uncharacterized protein</fullName>
    </submittedName>
</protein>
<accession>A0AAN7TYG2</accession>
<dbReference type="AlphaFoldDB" id="A0AAN7TYG2"/>
<evidence type="ECO:0000256" key="1">
    <source>
        <dbReference type="SAM" id="Coils"/>
    </source>
</evidence>
<proteinExistence type="predicted"/>